<dbReference type="SUPFAM" id="SSF46785">
    <property type="entry name" value="Winged helix' DNA-binding domain"/>
    <property type="match status" value="1"/>
</dbReference>
<dbReference type="CDD" id="cd00090">
    <property type="entry name" value="HTH_ARSR"/>
    <property type="match status" value="1"/>
</dbReference>
<accession>A0A7C2C295</accession>
<dbReference type="InterPro" id="IPR036388">
    <property type="entry name" value="WH-like_DNA-bd_sf"/>
</dbReference>
<proteinExistence type="predicted"/>
<dbReference type="AlphaFoldDB" id="A0A7C2C295"/>
<evidence type="ECO:0000313" key="2">
    <source>
        <dbReference type="EMBL" id="HEH82678.1"/>
    </source>
</evidence>
<sequence>MIHQETRLRLMALLHALGEGAQAEFSWLKDALGLTEGNLSSHLAKLEEAGYVRVEKGYQGKRPRTWVALTPQGRAAYEAHRRALLELLRSEG</sequence>
<feature type="domain" description="Winged helix DNA-binding" evidence="1">
    <location>
        <begin position="8"/>
        <end position="87"/>
    </location>
</feature>
<dbReference type="InterPro" id="IPR027395">
    <property type="entry name" value="WH_DNA-bd_dom"/>
</dbReference>
<dbReference type="PANTHER" id="PTHR37318">
    <property type="entry name" value="BSL7504 PROTEIN"/>
    <property type="match status" value="1"/>
</dbReference>
<dbReference type="EMBL" id="DSKL01000262">
    <property type="protein sequence ID" value="HEH82678.1"/>
    <property type="molecule type" value="Genomic_DNA"/>
</dbReference>
<dbReference type="Gene3D" id="1.10.10.10">
    <property type="entry name" value="Winged helix-like DNA-binding domain superfamily/Winged helix DNA-binding domain"/>
    <property type="match status" value="1"/>
</dbReference>
<organism evidence="2">
    <name type="scientific">Thermus islandicus</name>
    <dbReference type="NCBI Taxonomy" id="540988"/>
    <lineage>
        <taxon>Bacteria</taxon>
        <taxon>Thermotogati</taxon>
        <taxon>Deinococcota</taxon>
        <taxon>Deinococci</taxon>
        <taxon>Thermales</taxon>
        <taxon>Thermaceae</taxon>
        <taxon>Thermus</taxon>
    </lineage>
</organism>
<dbReference type="InterPro" id="IPR036390">
    <property type="entry name" value="WH_DNA-bd_sf"/>
</dbReference>
<protein>
    <submittedName>
        <fullName evidence="2">Transcriptional regulator</fullName>
    </submittedName>
</protein>
<dbReference type="PANTHER" id="PTHR37318:SF1">
    <property type="entry name" value="BSL7504 PROTEIN"/>
    <property type="match status" value="1"/>
</dbReference>
<evidence type="ECO:0000259" key="1">
    <source>
        <dbReference type="Pfam" id="PF13601"/>
    </source>
</evidence>
<dbReference type="Pfam" id="PF13601">
    <property type="entry name" value="HTH_34"/>
    <property type="match status" value="1"/>
</dbReference>
<dbReference type="InterPro" id="IPR011991">
    <property type="entry name" value="ArsR-like_HTH"/>
</dbReference>
<reference evidence="2" key="1">
    <citation type="journal article" date="2020" name="mSystems">
        <title>Genome- and Community-Level Interaction Insights into Carbon Utilization and Element Cycling Functions of Hydrothermarchaeota in Hydrothermal Sediment.</title>
        <authorList>
            <person name="Zhou Z."/>
            <person name="Liu Y."/>
            <person name="Xu W."/>
            <person name="Pan J."/>
            <person name="Luo Z.H."/>
            <person name="Li M."/>
        </authorList>
    </citation>
    <scope>NUCLEOTIDE SEQUENCE [LARGE SCALE GENOMIC DNA]</scope>
    <source>
        <strain evidence="2">SpSt-246</strain>
    </source>
</reference>
<comment type="caution">
    <text evidence="2">The sequence shown here is derived from an EMBL/GenBank/DDBJ whole genome shotgun (WGS) entry which is preliminary data.</text>
</comment>
<gene>
    <name evidence="2" type="ORF">ENP73_06810</name>
</gene>
<name>A0A7C2C295_9DEIN</name>